<comment type="similarity">
    <text evidence="2 8">Belongs to the 4-toluene sulfonate uptake permease (TSUP) (TC 2.A.102) family.</text>
</comment>
<evidence type="ECO:0000256" key="5">
    <source>
        <dbReference type="ARBA" id="ARBA00022692"/>
    </source>
</evidence>
<dbReference type="InterPro" id="IPR052017">
    <property type="entry name" value="TSUP"/>
</dbReference>
<keyword evidence="4 8" id="KW-1003">Cell membrane</keyword>
<keyword evidence="10" id="KW-1185">Reference proteome</keyword>
<evidence type="ECO:0000256" key="8">
    <source>
        <dbReference type="RuleBase" id="RU363041"/>
    </source>
</evidence>
<keyword evidence="5 8" id="KW-0812">Transmembrane</keyword>
<evidence type="ECO:0000256" key="7">
    <source>
        <dbReference type="ARBA" id="ARBA00023136"/>
    </source>
</evidence>
<evidence type="ECO:0000256" key="6">
    <source>
        <dbReference type="ARBA" id="ARBA00022989"/>
    </source>
</evidence>
<evidence type="ECO:0000313" key="10">
    <source>
        <dbReference type="Proteomes" id="UP000199377"/>
    </source>
</evidence>
<sequence length="258" mass="26694">MTVDPFDPLFLAAAAPAVLVAGISKGGFGGGAGFAATPIMALVLPPEVAVGVMLPLLCVMDLTGLRAYRGRWSWPDARALMAGAVPGIALGAAVVTLIPTDGLRLLIGLIALGFLAFQLARARGWMAGGGGRPYSGARGGFWGAVCGFTSFASHAGGPPAAIYLLGRGLEKTTYQATTVILFWWVNIVKLGPYWAVGLFGQGQPMAALALAPLAVLGFLAGVWAHTHVPERWYFRVLYALLAITGTKLVFDGATGLLG</sequence>
<dbReference type="InterPro" id="IPR002781">
    <property type="entry name" value="TM_pro_TauE-like"/>
</dbReference>
<feature type="transmembrane region" description="Helical" evidence="8">
    <location>
        <begin position="103"/>
        <end position="120"/>
    </location>
</feature>
<comment type="subcellular location">
    <subcellularLocation>
        <location evidence="1 8">Cell membrane</location>
        <topology evidence="1 8">Multi-pass membrane protein</topology>
    </subcellularLocation>
</comment>
<name>A0A1I3LTG9_9RHOB</name>
<evidence type="ECO:0000256" key="4">
    <source>
        <dbReference type="ARBA" id="ARBA00022475"/>
    </source>
</evidence>
<feature type="transmembrane region" description="Helical" evidence="8">
    <location>
        <begin position="39"/>
        <end position="59"/>
    </location>
</feature>
<dbReference type="Proteomes" id="UP000199377">
    <property type="component" value="Unassembled WGS sequence"/>
</dbReference>
<dbReference type="OrthoDB" id="7028171at2"/>
<dbReference type="PANTHER" id="PTHR30269:SF37">
    <property type="entry name" value="MEMBRANE TRANSPORTER PROTEIN"/>
    <property type="match status" value="1"/>
</dbReference>
<evidence type="ECO:0000256" key="1">
    <source>
        <dbReference type="ARBA" id="ARBA00004651"/>
    </source>
</evidence>
<feature type="transmembrane region" description="Helical" evidence="8">
    <location>
        <begin position="232"/>
        <end position="250"/>
    </location>
</feature>
<proteinExistence type="inferred from homology"/>
<feature type="transmembrane region" description="Helical" evidence="8">
    <location>
        <begin position="79"/>
        <end position="97"/>
    </location>
</feature>
<accession>A0A1I3LTG9</accession>
<evidence type="ECO:0000256" key="3">
    <source>
        <dbReference type="ARBA" id="ARBA00022448"/>
    </source>
</evidence>
<keyword evidence="6 8" id="KW-1133">Transmembrane helix</keyword>
<feature type="transmembrane region" description="Helical" evidence="8">
    <location>
        <begin position="206"/>
        <end position="226"/>
    </location>
</feature>
<protein>
    <recommendedName>
        <fullName evidence="8">Probable membrane transporter protein</fullName>
    </recommendedName>
</protein>
<dbReference type="GO" id="GO:0005886">
    <property type="term" value="C:plasma membrane"/>
    <property type="evidence" value="ECO:0007669"/>
    <property type="project" value="UniProtKB-SubCell"/>
</dbReference>
<organism evidence="9 10">
    <name type="scientific">Albimonas pacifica</name>
    <dbReference type="NCBI Taxonomy" id="1114924"/>
    <lineage>
        <taxon>Bacteria</taxon>
        <taxon>Pseudomonadati</taxon>
        <taxon>Pseudomonadota</taxon>
        <taxon>Alphaproteobacteria</taxon>
        <taxon>Rhodobacterales</taxon>
        <taxon>Paracoccaceae</taxon>
        <taxon>Albimonas</taxon>
    </lineage>
</organism>
<keyword evidence="7 8" id="KW-0472">Membrane</keyword>
<dbReference type="RefSeq" id="WP_092863465.1">
    <property type="nucleotide sequence ID" value="NZ_FOQH01000010.1"/>
</dbReference>
<reference evidence="9 10" key="1">
    <citation type="submission" date="2016-10" db="EMBL/GenBank/DDBJ databases">
        <authorList>
            <person name="de Groot N.N."/>
        </authorList>
    </citation>
    <scope>NUCLEOTIDE SEQUENCE [LARGE SCALE GENOMIC DNA]</scope>
    <source>
        <strain evidence="9 10">CGMCC 1.11030</strain>
    </source>
</reference>
<evidence type="ECO:0000256" key="2">
    <source>
        <dbReference type="ARBA" id="ARBA00009142"/>
    </source>
</evidence>
<dbReference type="EMBL" id="FOQH01000010">
    <property type="protein sequence ID" value="SFI88064.1"/>
    <property type="molecule type" value="Genomic_DNA"/>
</dbReference>
<evidence type="ECO:0000313" key="9">
    <source>
        <dbReference type="EMBL" id="SFI88064.1"/>
    </source>
</evidence>
<dbReference type="Pfam" id="PF01925">
    <property type="entry name" value="TauE"/>
    <property type="match status" value="1"/>
</dbReference>
<dbReference type="PANTHER" id="PTHR30269">
    <property type="entry name" value="TRANSMEMBRANE PROTEIN YFCA"/>
    <property type="match status" value="1"/>
</dbReference>
<feature type="transmembrane region" description="Helical" evidence="8">
    <location>
        <begin position="178"/>
        <end position="199"/>
    </location>
</feature>
<keyword evidence="3" id="KW-0813">Transport</keyword>
<gene>
    <name evidence="9" type="ORF">SAMN05216258_110173</name>
</gene>
<dbReference type="AlphaFoldDB" id="A0A1I3LTG9"/>
<feature type="transmembrane region" description="Helical" evidence="8">
    <location>
        <begin position="141"/>
        <end position="166"/>
    </location>
</feature>